<dbReference type="InterPro" id="IPR014752">
    <property type="entry name" value="Arrestin-like_C"/>
</dbReference>
<feature type="transmembrane region" description="Helical" evidence="12">
    <location>
        <begin position="773"/>
        <end position="798"/>
    </location>
</feature>
<evidence type="ECO:0000256" key="6">
    <source>
        <dbReference type="ARBA" id="ARBA00022824"/>
    </source>
</evidence>
<evidence type="ECO:0000259" key="13">
    <source>
        <dbReference type="SMART" id="SM01017"/>
    </source>
</evidence>
<dbReference type="PANTHER" id="PTHR12443:SF9">
    <property type="entry name" value="TRANSLOCATION PROTEIN SEC62"/>
    <property type="match status" value="1"/>
</dbReference>
<dbReference type="Pfam" id="PF02752">
    <property type="entry name" value="Arrestin_C"/>
    <property type="match status" value="1"/>
</dbReference>
<keyword evidence="8 12" id="KW-1133">Transmembrane helix</keyword>
<dbReference type="PANTHER" id="PTHR12443">
    <property type="entry name" value="TRANSLOCATION PROTEIN SEC62"/>
    <property type="match status" value="1"/>
</dbReference>
<dbReference type="Gene3D" id="2.60.40.640">
    <property type="match status" value="1"/>
</dbReference>
<dbReference type="Pfam" id="PF03839">
    <property type="entry name" value="Sec62"/>
    <property type="match status" value="1"/>
</dbReference>
<feature type="region of interest" description="Disordered" evidence="11">
    <location>
        <begin position="861"/>
        <end position="891"/>
    </location>
</feature>
<sequence length="891" mass="99881">MFKNSQHKDLSYFDIRLKSEHKNTILVKGSEFDVDSVPVTGSVKISTKEDLHVRRVKLQLIGEYQAEYYERMSNGQVAGQVTERNCVLKVQWPNLLTSSEGELQYGDYGDSMVKMSKLDSHLKKSSRENSVTSLSQLDKNASNTSLADTPTKKRPSYSRAKSQGMLTSVKPTLFTIPKSGVDGTPYPSKTTGKSDLHSFLLPQGNYSMPFSIMLPANVSESVDCLPIAKLRYKLVCTVERGRLEKAYSAAKHVRIVRTLHPHSVNLTDSIEYGNTWPGKVEFSVSSPRKALALGTKMPIKLTIVPLVKGLSFKSMYAEVVQHNGTKGITGESPQFEAIINRQKLANEYTHFDEDHWVVKSHYRLPSSLKDVTQTCTLKNGIITVKHRVRVSIHIKNADGHVSELRANLPVHVFMSPKYGTITTRHYEIDQHHGLFTTAPDPDREDTVFHRKESQPPSEDESSSEDSYAADREEDNAPPVYQQHMFDMVYDQSSPRSPLEQLRVNGVKNALEGYFDIPLSKSGTSSPPLDLNVLSKVPSYEKALDDDSEGEEPAPNYINDDDLSRAFGSLNAKLSERSASMSDIQLNFPPGVAPGMGEGTPIQTTGQTSPYVLNVAKYLRDNKQLKRRTGLLNNKDDIDFFRYKRFVRALLSDEYKKKQANPKNELLPINSEEEAGKLFIQLISGRLLLPVEKLHYKDVKAIKGWKPNKQKPTLKPTQKAALEPNAYYAWIYQKPNPYIVLYGLLTLAAVFTIILFPLWPAFMRRGVWYLSMGVLGLLGLLFATAIVRLIIFIITYLVLPQAFWLFPNLFEDCGFFESFQPTYAWAEPAGAKKKKKGKKSKKNAFGDVGEKLGAVIDAHVKEQEGEASASGAQPSSTQPKKRAVTLEEVEDN</sequence>
<evidence type="ECO:0000256" key="7">
    <source>
        <dbReference type="ARBA" id="ARBA00022927"/>
    </source>
</evidence>
<evidence type="ECO:0000256" key="1">
    <source>
        <dbReference type="ARBA" id="ARBA00004477"/>
    </source>
</evidence>
<evidence type="ECO:0000256" key="12">
    <source>
        <dbReference type="SAM" id="Phobius"/>
    </source>
</evidence>
<dbReference type="NCBIfam" id="TIGR00869">
    <property type="entry name" value="sec62"/>
    <property type="match status" value="1"/>
</dbReference>
<dbReference type="SMART" id="SM01017">
    <property type="entry name" value="Arrestin_C"/>
    <property type="match status" value="1"/>
</dbReference>
<feature type="compositionally biased region" description="Polar residues" evidence="11">
    <location>
        <begin position="128"/>
        <end position="148"/>
    </location>
</feature>
<evidence type="ECO:0000256" key="5">
    <source>
        <dbReference type="ARBA" id="ARBA00022692"/>
    </source>
</evidence>
<dbReference type="EMBL" id="CP076665">
    <property type="protein sequence ID" value="QWU89610.1"/>
    <property type="molecule type" value="Genomic_DNA"/>
</dbReference>
<evidence type="ECO:0000256" key="3">
    <source>
        <dbReference type="ARBA" id="ARBA00021257"/>
    </source>
</evidence>
<dbReference type="InterPro" id="IPR011553">
    <property type="entry name" value="Sec62_asco"/>
</dbReference>
<keyword evidence="6" id="KW-0256">Endoplasmic reticulum</keyword>
<evidence type="ECO:0000256" key="2">
    <source>
        <dbReference type="ARBA" id="ARBA00010604"/>
    </source>
</evidence>
<keyword evidence="9" id="KW-0811">Translocation</keyword>
<evidence type="ECO:0000256" key="10">
    <source>
        <dbReference type="ARBA" id="ARBA00023136"/>
    </source>
</evidence>
<gene>
    <name evidence="14" type="ORF">CA3LBN_003958</name>
</gene>
<keyword evidence="10 12" id="KW-0472">Membrane</keyword>
<dbReference type="InterPro" id="IPR004728">
    <property type="entry name" value="Sec62"/>
</dbReference>
<feature type="compositionally biased region" description="Basic and acidic residues" evidence="11">
    <location>
        <begin position="440"/>
        <end position="453"/>
    </location>
</feature>
<proteinExistence type="inferred from homology"/>
<evidence type="ECO:0000313" key="14">
    <source>
        <dbReference type="EMBL" id="QWU89610.1"/>
    </source>
</evidence>
<accession>A0ABX8I8L2</accession>
<dbReference type="InterPro" id="IPR011022">
    <property type="entry name" value="Arrestin_C-like"/>
</dbReference>
<evidence type="ECO:0000256" key="11">
    <source>
        <dbReference type="SAM" id="MobiDB-lite"/>
    </source>
</evidence>
<evidence type="ECO:0000256" key="8">
    <source>
        <dbReference type="ARBA" id="ARBA00022989"/>
    </source>
</evidence>
<feature type="region of interest" description="Disordered" evidence="11">
    <location>
        <begin position="434"/>
        <end position="472"/>
    </location>
</feature>
<feature type="transmembrane region" description="Helical" evidence="12">
    <location>
        <begin position="738"/>
        <end position="761"/>
    </location>
</feature>
<feature type="region of interest" description="Disordered" evidence="11">
    <location>
        <begin position="119"/>
        <end position="163"/>
    </location>
</feature>
<keyword evidence="7" id="KW-0653">Protein transport</keyword>
<name>A0ABX8I8L2_9ASCO</name>
<evidence type="ECO:0000313" key="15">
    <source>
        <dbReference type="Proteomes" id="UP000825434"/>
    </source>
</evidence>
<organism evidence="14 15">
    <name type="scientific">Candidozyma haemuli</name>
    <dbReference type="NCBI Taxonomy" id="45357"/>
    <lineage>
        <taxon>Eukaryota</taxon>
        <taxon>Fungi</taxon>
        <taxon>Dikarya</taxon>
        <taxon>Ascomycota</taxon>
        <taxon>Saccharomycotina</taxon>
        <taxon>Pichiomycetes</taxon>
        <taxon>Metschnikowiaceae</taxon>
        <taxon>Candidozyma</taxon>
    </lineage>
</organism>
<dbReference type="Proteomes" id="UP000825434">
    <property type="component" value="Chromosome 5"/>
</dbReference>
<feature type="domain" description="Arrestin C-terminal-like" evidence="13">
    <location>
        <begin position="276"/>
        <end position="418"/>
    </location>
</feature>
<evidence type="ECO:0000256" key="9">
    <source>
        <dbReference type="ARBA" id="ARBA00023010"/>
    </source>
</evidence>
<reference evidence="14 15" key="1">
    <citation type="submission" date="2021-06" db="EMBL/GenBank/DDBJ databases">
        <title>Candida outbreak in Lebanon.</title>
        <authorList>
            <person name="Finianos M."/>
        </authorList>
    </citation>
    <scope>NUCLEOTIDE SEQUENCE [LARGE SCALE GENOMIC DNA]</scope>
    <source>
        <strain evidence="14">CA3LBN</strain>
    </source>
</reference>
<keyword evidence="15" id="KW-1185">Reference proteome</keyword>
<protein>
    <recommendedName>
        <fullName evidence="3">Translocation protein SEC62</fullName>
    </recommendedName>
</protein>
<comment type="subcellular location">
    <subcellularLocation>
        <location evidence="1">Endoplasmic reticulum membrane</location>
        <topology evidence="1">Multi-pass membrane protein</topology>
    </subcellularLocation>
</comment>
<keyword evidence="4" id="KW-0813">Transport</keyword>
<evidence type="ECO:0000256" key="4">
    <source>
        <dbReference type="ARBA" id="ARBA00022448"/>
    </source>
</evidence>
<comment type="similarity">
    <text evidence="2">Belongs to the SEC62 family.</text>
</comment>
<keyword evidence="5 12" id="KW-0812">Transmembrane</keyword>